<reference evidence="7" key="1">
    <citation type="submission" date="2020-04" db="EMBL/GenBank/DDBJ databases">
        <authorList>
            <person name="Alioto T."/>
            <person name="Alioto T."/>
            <person name="Gomez Garrido J."/>
        </authorList>
    </citation>
    <scope>NUCLEOTIDE SEQUENCE</scope>
    <source>
        <strain evidence="7">A484AB</strain>
    </source>
</reference>
<comment type="caution">
    <text evidence="7">The sequence shown here is derived from an EMBL/GenBank/DDBJ whole genome shotgun (WGS) entry which is preliminary data.</text>
</comment>
<protein>
    <submittedName>
        <fullName evidence="7">Importin-5, partial</fullName>
    </submittedName>
</protein>
<evidence type="ECO:0000256" key="5">
    <source>
        <dbReference type="ARBA" id="ARBA00022927"/>
    </source>
</evidence>
<accession>A0A7D9HV01</accession>
<proteinExistence type="predicted"/>
<keyword evidence="5" id="KW-0653">Protein transport</keyword>
<dbReference type="Pfam" id="PF25574">
    <property type="entry name" value="TPR_IMB1"/>
    <property type="match status" value="1"/>
</dbReference>
<dbReference type="GO" id="GO:0006606">
    <property type="term" value="P:protein import into nucleus"/>
    <property type="evidence" value="ECO:0007669"/>
    <property type="project" value="InterPro"/>
</dbReference>
<feature type="domain" description="Importin subunit beta-1/Transportin-1-like TPR repeats" evidence="6">
    <location>
        <begin position="47"/>
        <end position="176"/>
    </location>
</feature>
<name>A0A7D9HV01_PARCT</name>
<evidence type="ECO:0000256" key="2">
    <source>
        <dbReference type="ARBA" id="ARBA00022448"/>
    </source>
</evidence>
<comment type="subcellular location">
    <subcellularLocation>
        <location evidence="1">Cytoplasm</location>
    </subcellularLocation>
</comment>
<sequence>MESATEIGQEPLSYARGIILKRYLLILQSCDKRNPSFGYLGNLLINNGRKLVLEQIITTLATVADTAEENFLAYYDRFMPTLKYVMENAVPKDLRLLRGKTIECISLIGLAVGHDKFLQDCNDVMQMLLQTQTEMAEIEPDDPQLSYLISAWARMCKILGEGFKEYLPLVMPPVLKVACIKPEVALLDADDPKNETYSENDGWEFVSLGDQQRFGIKTAGLEDKSTACQMLVCYARELKGGFADYAEEVVKIMIPLLNILTLTFFLLVRSAAADCLPYLLECVKVKGDGYVRQMWGYIWSELPKAISTEPEPDVKVLLMESCARCIETLGKGFVNELFFQELAKVLHDVLDEHRKRQEERIERRKEEDYDEEVEEDLQDEDSTDELILRKVSVIIKFIFLFSIC</sequence>
<evidence type="ECO:0000256" key="3">
    <source>
        <dbReference type="ARBA" id="ARBA00022490"/>
    </source>
</evidence>
<dbReference type="OrthoDB" id="543373at2759"/>
<dbReference type="AlphaFoldDB" id="A0A7D9HV01"/>
<evidence type="ECO:0000256" key="4">
    <source>
        <dbReference type="ARBA" id="ARBA00022737"/>
    </source>
</evidence>
<dbReference type="GO" id="GO:0005737">
    <property type="term" value="C:cytoplasm"/>
    <property type="evidence" value="ECO:0007669"/>
    <property type="project" value="UniProtKB-SubCell"/>
</dbReference>
<organism evidence="7 8">
    <name type="scientific">Paramuricea clavata</name>
    <name type="common">Red gorgonian</name>
    <name type="synonym">Violescent sea-whip</name>
    <dbReference type="NCBI Taxonomy" id="317549"/>
    <lineage>
        <taxon>Eukaryota</taxon>
        <taxon>Metazoa</taxon>
        <taxon>Cnidaria</taxon>
        <taxon>Anthozoa</taxon>
        <taxon>Octocorallia</taxon>
        <taxon>Malacalcyonacea</taxon>
        <taxon>Plexauridae</taxon>
        <taxon>Paramuricea</taxon>
    </lineage>
</organism>
<keyword evidence="2" id="KW-0813">Transport</keyword>
<evidence type="ECO:0000313" key="7">
    <source>
        <dbReference type="EMBL" id="CAB3990565.1"/>
    </source>
</evidence>
<keyword evidence="4" id="KW-0677">Repeat</keyword>
<evidence type="ECO:0000313" key="8">
    <source>
        <dbReference type="Proteomes" id="UP001152795"/>
    </source>
</evidence>
<dbReference type="PANTHER" id="PTHR10527">
    <property type="entry name" value="IMPORTIN BETA"/>
    <property type="match status" value="1"/>
</dbReference>
<feature type="non-terminal residue" evidence="7">
    <location>
        <position position="404"/>
    </location>
</feature>
<dbReference type="Proteomes" id="UP001152795">
    <property type="component" value="Unassembled WGS sequence"/>
</dbReference>
<evidence type="ECO:0000259" key="6">
    <source>
        <dbReference type="Pfam" id="PF25574"/>
    </source>
</evidence>
<gene>
    <name evidence="7" type="ORF">PACLA_8A087597</name>
</gene>
<dbReference type="Gene3D" id="1.25.10.10">
    <property type="entry name" value="Leucine-rich Repeat Variant"/>
    <property type="match status" value="1"/>
</dbReference>
<dbReference type="InterPro" id="IPR041389">
    <property type="entry name" value="Importin_rep_6"/>
</dbReference>
<dbReference type="SUPFAM" id="SSF48371">
    <property type="entry name" value="ARM repeat"/>
    <property type="match status" value="1"/>
</dbReference>
<evidence type="ECO:0000256" key="1">
    <source>
        <dbReference type="ARBA" id="ARBA00004496"/>
    </source>
</evidence>
<dbReference type="InterPro" id="IPR058584">
    <property type="entry name" value="IMB1_TNPO1-like_TPR"/>
</dbReference>
<dbReference type="InterPro" id="IPR016024">
    <property type="entry name" value="ARM-type_fold"/>
</dbReference>
<dbReference type="Pfam" id="PF18829">
    <property type="entry name" value="Importin_rep_6"/>
    <property type="match status" value="1"/>
</dbReference>
<keyword evidence="3" id="KW-0963">Cytoplasm</keyword>
<keyword evidence="8" id="KW-1185">Reference proteome</keyword>
<dbReference type="EMBL" id="CACRXK020001681">
    <property type="protein sequence ID" value="CAB3990565.1"/>
    <property type="molecule type" value="Genomic_DNA"/>
</dbReference>
<dbReference type="InterPro" id="IPR011989">
    <property type="entry name" value="ARM-like"/>
</dbReference>
<dbReference type="InterPro" id="IPR040122">
    <property type="entry name" value="Importin_beta"/>
</dbReference>